<dbReference type="Gene3D" id="3.30.70.20">
    <property type="match status" value="1"/>
</dbReference>
<dbReference type="AlphaFoldDB" id="A0A290ZGV5"/>
<dbReference type="Pfam" id="PF13459">
    <property type="entry name" value="Fer4_15"/>
    <property type="match status" value="1"/>
</dbReference>
<evidence type="ECO:0000256" key="4">
    <source>
        <dbReference type="ARBA" id="ARBA00022982"/>
    </source>
</evidence>
<proteinExistence type="predicted"/>
<dbReference type="EMBL" id="CP023445">
    <property type="protein sequence ID" value="ATE58248.1"/>
    <property type="molecule type" value="Genomic_DNA"/>
</dbReference>
<organism evidence="9 10">
    <name type="scientific">Actinosynnema pretiosum</name>
    <dbReference type="NCBI Taxonomy" id="42197"/>
    <lineage>
        <taxon>Bacteria</taxon>
        <taxon>Bacillati</taxon>
        <taxon>Actinomycetota</taxon>
        <taxon>Actinomycetes</taxon>
        <taxon>Pseudonocardiales</taxon>
        <taxon>Pseudonocardiaceae</taxon>
        <taxon>Actinosynnema</taxon>
    </lineage>
</organism>
<dbReference type="GO" id="GO:0051538">
    <property type="term" value="F:3 iron, 4 sulfur cluster binding"/>
    <property type="evidence" value="ECO:0007669"/>
    <property type="project" value="UniProtKB-KW"/>
</dbReference>
<evidence type="ECO:0000313" key="10">
    <source>
        <dbReference type="Proteomes" id="UP000218505"/>
    </source>
</evidence>
<keyword evidence="3 8" id="KW-0479">Metal-binding</keyword>
<sequence length="65" mass="6871">MTAVTVRIERDGCIGSGQCVLASPEVFDQDDDGVGVVLRPDPPDELLPKVRDAVHRCPAGVVALD</sequence>
<comment type="function">
    <text evidence="8">Ferredoxins are iron-sulfur proteins that transfer electrons in a wide variety of metabolic reactions.</text>
</comment>
<keyword evidence="4 8" id="KW-0249">Electron transport</keyword>
<evidence type="ECO:0000256" key="1">
    <source>
        <dbReference type="ARBA" id="ARBA00001927"/>
    </source>
</evidence>
<keyword evidence="6 8" id="KW-0411">Iron-sulfur</keyword>
<dbReference type="InterPro" id="IPR001080">
    <property type="entry name" value="3Fe4S_ferredoxin"/>
</dbReference>
<evidence type="ECO:0000256" key="5">
    <source>
        <dbReference type="ARBA" id="ARBA00023004"/>
    </source>
</evidence>
<dbReference type="GO" id="GO:0005506">
    <property type="term" value="F:iron ion binding"/>
    <property type="evidence" value="ECO:0007669"/>
    <property type="project" value="UniProtKB-UniRule"/>
</dbReference>
<keyword evidence="5 8" id="KW-0408">Iron</keyword>
<dbReference type="InterPro" id="IPR051269">
    <property type="entry name" value="Fe-S_cluster_ET"/>
</dbReference>
<keyword evidence="2 8" id="KW-0813">Transport</keyword>
<protein>
    <recommendedName>
        <fullName evidence="8">Ferredoxin</fullName>
    </recommendedName>
</protein>
<dbReference type="GO" id="GO:0009055">
    <property type="term" value="F:electron transfer activity"/>
    <property type="evidence" value="ECO:0007669"/>
    <property type="project" value="UniProtKB-UniRule"/>
</dbReference>
<reference evidence="9" key="1">
    <citation type="submission" date="2017-09" db="EMBL/GenBank/DDBJ databases">
        <title>Complete Genome Sequence of ansamitocin-producing Bacterium Actinosynnema pretiosum X47.</title>
        <authorList>
            <person name="Cao G."/>
            <person name="Zong G."/>
            <person name="Zhong C."/>
            <person name="Fu J."/>
        </authorList>
    </citation>
    <scope>NUCLEOTIDE SEQUENCE [LARGE SCALE GENOMIC DNA]</scope>
    <source>
        <strain evidence="9">X47</strain>
    </source>
</reference>
<dbReference type="SUPFAM" id="SSF54862">
    <property type="entry name" value="4Fe-4S ferredoxins"/>
    <property type="match status" value="1"/>
</dbReference>
<accession>A0A290ZGV5</accession>
<comment type="cofactor">
    <cofactor evidence="1">
        <name>[3Fe-4S] cluster</name>
        <dbReference type="ChEBI" id="CHEBI:21137"/>
    </cofactor>
</comment>
<evidence type="ECO:0000256" key="7">
    <source>
        <dbReference type="ARBA" id="ARBA00023291"/>
    </source>
</evidence>
<evidence type="ECO:0000256" key="8">
    <source>
        <dbReference type="RuleBase" id="RU368020"/>
    </source>
</evidence>
<gene>
    <name evidence="9" type="ORF">CNX65_18500</name>
</gene>
<dbReference type="PANTHER" id="PTHR36923">
    <property type="entry name" value="FERREDOXIN"/>
    <property type="match status" value="1"/>
</dbReference>
<evidence type="ECO:0000256" key="6">
    <source>
        <dbReference type="ARBA" id="ARBA00023014"/>
    </source>
</evidence>
<name>A0A290ZGV5_9PSEU</name>
<evidence type="ECO:0000256" key="3">
    <source>
        <dbReference type="ARBA" id="ARBA00022723"/>
    </source>
</evidence>
<keyword evidence="7" id="KW-0003">3Fe-4S</keyword>
<evidence type="ECO:0000313" key="9">
    <source>
        <dbReference type="EMBL" id="ATE58248.1"/>
    </source>
</evidence>
<dbReference type="Proteomes" id="UP000218505">
    <property type="component" value="Chromosome"/>
</dbReference>
<dbReference type="PANTHER" id="PTHR36923:SF3">
    <property type="entry name" value="FERREDOXIN"/>
    <property type="match status" value="1"/>
</dbReference>
<dbReference type="KEGG" id="apre:CNX65_18500"/>
<evidence type="ECO:0000256" key="2">
    <source>
        <dbReference type="ARBA" id="ARBA00022448"/>
    </source>
</evidence>
<keyword evidence="10" id="KW-1185">Reference proteome</keyword>
<dbReference type="PRINTS" id="PR00352">
    <property type="entry name" value="3FE4SFRDOXIN"/>
</dbReference>